<proteinExistence type="predicted"/>
<gene>
    <name evidence="2" type="ORF">G7078_02800</name>
</gene>
<dbReference type="Gene3D" id="2.40.160.170">
    <property type="match status" value="1"/>
</dbReference>
<feature type="chain" id="PRO_5026114948" description="Outer membrane protein beta-barrel domain-containing protein" evidence="1">
    <location>
        <begin position="23"/>
        <end position="270"/>
    </location>
</feature>
<evidence type="ECO:0000256" key="1">
    <source>
        <dbReference type="SAM" id="SignalP"/>
    </source>
</evidence>
<accession>A0A6G7ZLL9</accession>
<evidence type="ECO:0000313" key="2">
    <source>
        <dbReference type="EMBL" id="QIL01818.1"/>
    </source>
</evidence>
<keyword evidence="3" id="KW-1185">Reference proteome</keyword>
<dbReference type="AlphaFoldDB" id="A0A6G7ZLL9"/>
<dbReference type="Proteomes" id="UP000502502">
    <property type="component" value="Chromosome"/>
</dbReference>
<dbReference type="RefSeq" id="WP_166092768.1">
    <property type="nucleotide sequence ID" value="NZ_CP049871.1"/>
</dbReference>
<name>A0A6G7ZLL9_9SPHN</name>
<sequence length="270" mass="27638">MKLIGVFLATCAAVATATPAAAQSGTVNVGVTGGTLGIGPEVGYRSGSIGARANATFLGLSRDVDSDDVNYDGKLKLRSYGAMVDLYVFGGGFRISPGLRISRNRVKLTATPTDDVEIGDEIYTPAEVGSIIGEVRAKKLAPTLTVGWATSGTGFYFGVDAGAMFQGSPRVTKLYTTGSAVTAADLLEERAEIEDDIDNFKVYPILQLGLGYRFGGSNAAPAYVEPVVAQPVAPAAPASQTCADGSVILATDTCPLPPVAPAAPAAGERG</sequence>
<dbReference type="KEGG" id="ssin:G7078_02800"/>
<feature type="signal peptide" evidence="1">
    <location>
        <begin position="1"/>
        <end position="22"/>
    </location>
</feature>
<evidence type="ECO:0000313" key="3">
    <source>
        <dbReference type="Proteomes" id="UP000502502"/>
    </source>
</evidence>
<dbReference type="EMBL" id="CP049871">
    <property type="protein sequence ID" value="QIL01818.1"/>
    <property type="molecule type" value="Genomic_DNA"/>
</dbReference>
<protein>
    <recommendedName>
        <fullName evidence="4">Outer membrane protein beta-barrel domain-containing protein</fullName>
    </recommendedName>
</protein>
<reference evidence="2 3" key="1">
    <citation type="submission" date="2020-03" db="EMBL/GenBank/DDBJ databases">
        <title>Sphingomonas sp. nov., isolated from fish.</title>
        <authorList>
            <person name="Hyun D.-W."/>
            <person name="Bae J.-W."/>
        </authorList>
    </citation>
    <scope>NUCLEOTIDE SEQUENCE [LARGE SCALE GENOMIC DNA]</scope>
    <source>
        <strain evidence="2 3">HDW15C</strain>
    </source>
</reference>
<keyword evidence="1" id="KW-0732">Signal</keyword>
<evidence type="ECO:0008006" key="4">
    <source>
        <dbReference type="Google" id="ProtNLM"/>
    </source>
</evidence>
<organism evidence="2 3">
    <name type="scientific">Sphingomonas sinipercae</name>
    <dbReference type="NCBI Taxonomy" id="2714944"/>
    <lineage>
        <taxon>Bacteria</taxon>
        <taxon>Pseudomonadati</taxon>
        <taxon>Pseudomonadota</taxon>
        <taxon>Alphaproteobacteria</taxon>
        <taxon>Sphingomonadales</taxon>
        <taxon>Sphingomonadaceae</taxon>
        <taxon>Sphingomonas</taxon>
    </lineage>
</organism>